<evidence type="ECO:0000313" key="9">
    <source>
        <dbReference type="Proteomes" id="UP000094801"/>
    </source>
</evidence>
<evidence type="ECO:0000256" key="6">
    <source>
        <dbReference type="SAM" id="Phobius"/>
    </source>
</evidence>
<dbReference type="Proteomes" id="UP000094801">
    <property type="component" value="Unassembled WGS sequence"/>
</dbReference>
<dbReference type="PANTHER" id="PTHR31845:SF6">
    <property type="entry name" value="TRANSCRIPTION FACTOR SEF1-RELATED"/>
    <property type="match status" value="1"/>
</dbReference>
<organism evidence="8 9">
    <name type="scientific">[Candida] arabinofermentans NRRL YB-2248</name>
    <dbReference type="NCBI Taxonomy" id="983967"/>
    <lineage>
        <taxon>Eukaryota</taxon>
        <taxon>Fungi</taxon>
        <taxon>Dikarya</taxon>
        <taxon>Ascomycota</taxon>
        <taxon>Saccharomycotina</taxon>
        <taxon>Pichiomycetes</taxon>
        <taxon>Pichiales</taxon>
        <taxon>Pichiaceae</taxon>
        <taxon>Ogataea</taxon>
        <taxon>Ogataea/Candida clade</taxon>
    </lineage>
</organism>
<evidence type="ECO:0000256" key="1">
    <source>
        <dbReference type="ARBA" id="ARBA00004123"/>
    </source>
</evidence>
<dbReference type="GO" id="GO:0008270">
    <property type="term" value="F:zinc ion binding"/>
    <property type="evidence" value="ECO:0007669"/>
    <property type="project" value="InterPro"/>
</dbReference>
<keyword evidence="9" id="KW-1185">Reference proteome</keyword>
<keyword evidence="5" id="KW-0539">Nucleus</keyword>
<feature type="domain" description="Zn(2)-C6 fungal-type" evidence="7">
    <location>
        <begin position="22"/>
        <end position="55"/>
    </location>
</feature>
<dbReference type="CDD" id="cd00067">
    <property type="entry name" value="GAL4"/>
    <property type="match status" value="1"/>
</dbReference>
<feature type="non-terminal residue" evidence="8">
    <location>
        <position position="1"/>
    </location>
</feature>
<reference evidence="9" key="1">
    <citation type="submission" date="2016-04" db="EMBL/GenBank/DDBJ databases">
        <title>Comparative genomics of biotechnologically important yeasts.</title>
        <authorList>
            <consortium name="DOE Joint Genome Institute"/>
            <person name="Riley R."/>
            <person name="Haridas S."/>
            <person name="Wolfe K.H."/>
            <person name="Lopes M.R."/>
            <person name="Hittinger C.T."/>
            <person name="Goker M."/>
            <person name="Salamov A."/>
            <person name="Wisecaver J."/>
            <person name="Long T.M."/>
            <person name="Aerts A.L."/>
            <person name="Barry K."/>
            <person name="Choi C."/>
            <person name="Clum A."/>
            <person name="Coughlan A.Y."/>
            <person name="Deshpande S."/>
            <person name="Douglass A.P."/>
            <person name="Hanson S.J."/>
            <person name="Klenk H.-P."/>
            <person name="Labutti K."/>
            <person name="Lapidus A."/>
            <person name="Lindquist E."/>
            <person name="Lipzen A."/>
            <person name="Meier-Kolthoff J.P."/>
            <person name="Ohm R.A."/>
            <person name="Otillar R.P."/>
            <person name="Pangilinan J."/>
            <person name="Peng Y."/>
            <person name="Rokas A."/>
            <person name="Rosa C.A."/>
            <person name="Scheuner C."/>
            <person name="Sibirny A.A."/>
            <person name="Slot J.C."/>
            <person name="Stielow J.B."/>
            <person name="Sun H."/>
            <person name="Kurtzman C.P."/>
            <person name="Blackwell M."/>
            <person name="Grigoriev I.V."/>
            <person name="Jeffries T.W."/>
        </authorList>
    </citation>
    <scope>NUCLEOTIDE SEQUENCE [LARGE SCALE GENOMIC DNA]</scope>
    <source>
        <strain evidence="9">NRRL YB-2248</strain>
    </source>
</reference>
<dbReference type="Pfam" id="PF00172">
    <property type="entry name" value="Zn_clus"/>
    <property type="match status" value="1"/>
</dbReference>
<dbReference type="InterPro" id="IPR036864">
    <property type="entry name" value="Zn2-C6_fun-type_DNA-bd_sf"/>
</dbReference>
<keyword evidence="6" id="KW-0812">Transmembrane</keyword>
<dbReference type="GO" id="GO:0005634">
    <property type="term" value="C:nucleus"/>
    <property type="evidence" value="ECO:0007669"/>
    <property type="project" value="UniProtKB-SubCell"/>
</dbReference>
<evidence type="ECO:0000256" key="2">
    <source>
        <dbReference type="ARBA" id="ARBA00023015"/>
    </source>
</evidence>
<evidence type="ECO:0000259" key="7">
    <source>
        <dbReference type="PROSITE" id="PS50048"/>
    </source>
</evidence>
<feature type="transmembrane region" description="Helical" evidence="6">
    <location>
        <begin position="313"/>
        <end position="332"/>
    </location>
</feature>
<evidence type="ECO:0000313" key="8">
    <source>
        <dbReference type="EMBL" id="ODV85961.1"/>
    </source>
</evidence>
<accession>A0A1E4T2K2</accession>
<dbReference type="SMART" id="SM00066">
    <property type="entry name" value="GAL4"/>
    <property type="match status" value="1"/>
</dbReference>
<dbReference type="InterPro" id="IPR051089">
    <property type="entry name" value="prtT"/>
</dbReference>
<dbReference type="OrthoDB" id="3163292at2759"/>
<evidence type="ECO:0000256" key="4">
    <source>
        <dbReference type="ARBA" id="ARBA00023163"/>
    </source>
</evidence>
<keyword evidence="6" id="KW-0472">Membrane</keyword>
<keyword evidence="4" id="KW-0804">Transcription</keyword>
<dbReference type="Gene3D" id="4.10.240.10">
    <property type="entry name" value="Zn(2)-C6 fungal-type DNA-binding domain"/>
    <property type="match status" value="1"/>
</dbReference>
<dbReference type="AlphaFoldDB" id="A0A1E4T2K2"/>
<dbReference type="GO" id="GO:0000981">
    <property type="term" value="F:DNA-binding transcription factor activity, RNA polymerase II-specific"/>
    <property type="evidence" value="ECO:0007669"/>
    <property type="project" value="InterPro"/>
</dbReference>
<keyword evidence="6" id="KW-1133">Transmembrane helix</keyword>
<dbReference type="PROSITE" id="PS50048">
    <property type="entry name" value="ZN2_CY6_FUNGAL_2"/>
    <property type="match status" value="1"/>
</dbReference>
<keyword evidence="3" id="KW-0238">DNA-binding</keyword>
<dbReference type="STRING" id="983967.A0A1E4T2K2"/>
<gene>
    <name evidence="8" type="ORF">CANARDRAFT_183041</name>
</gene>
<sequence length="533" mass="62142">TTIINKNPPNYYDQPKPRHLKSCSRCRKHKTKCNYIDTQPNPCTSCSKRGLTCQLEIVIPVKRSNIIKNLSDNIDDLKDIVDSLVLKDRYLKQLCKDQGIQVDGLVDVECSTELYCHEDFKSPVVDPSYITYTTEHETLTPPESITPSEEESSFEIESTDIKYQLIDALTLMDQFNSIYLPFIPIMDKIRSPTVLYKNSKLLFWTIIYITSQNTNIFKKFIKNELIKLTWLQTPNQLAIIQSILILCSFPIKFEINPNDSISMNELDTSLFQWLQLAKDLSLQIGLNRSCKFVGEFSRRVQKQSNNMKNKFRYNIWCFIFILGTIYGFKLGIKWDSNLDYILELKRDEKSYLGKLLSITILSSKALDQLVYDYKNLDGLTENKQLLANSLTSWRYQLSILQKDEFLNSSSTATQLSILLDQLEITFLLFEPIEEEDEPFERILINDKLYTACQIMFDKIDELNVIESPIYIKINLEFISLILLKLSYSPFNNCKCEQIWEFFTKVFKKLLILREYKDALVIIQKLASFNNSVV</sequence>
<dbReference type="PANTHER" id="PTHR31845">
    <property type="entry name" value="FINGER DOMAIN PROTEIN, PUTATIVE-RELATED"/>
    <property type="match status" value="1"/>
</dbReference>
<name>A0A1E4T2K2_9ASCO</name>
<dbReference type="EMBL" id="KV453851">
    <property type="protein sequence ID" value="ODV85961.1"/>
    <property type="molecule type" value="Genomic_DNA"/>
</dbReference>
<keyword evidence="2" id="KW-0805">Transcription regulation</keyword>
<comment type="subcellular location">
    <subcellularLocation>
        <location evidence="1">Nucleus</location>
    </subcellularLocation>
</comment>
<dbReference type="SUPFAM" id="SSF57701">
    <property type="entry name" value="Zn2/Cys6 DNA-binding domain"/>
    <property type="match status" value="1"/>
</dbReference>
<dbReference type="PROSITE" id="PS00463">
    <property type="entry name" value="ZN2_CY6_FUNGAL_1"/>
    <property type="match status" value="1"/>
</dbReference>
<dbReference type="InterPro" id="IPR001138">
    <property type="entry name" value="Zn2Cys6_DnaBD"/>
</dbReference>
<proteinExistence type="predicted"/>
<protein>
    <recommendedName>
        <fullName evidence="7">Zn(2)-C6 fungal-type domain-containing protein</fullName>
    </recommendedName>
</protein>
<evidence type="ECO:0000256" key="5">
    <source>
        <dbReference type="ARBA" id="ARBA00023242"/>
    </source>
</evidence>
<feature type="non-terminal residue" evidence="8">
    <location>
        <position position="533"/>
    </location>
</feature>
<evidence type="ECO:0000256" key="3">
    <source>
        <dbReference type="ARBA" id="ARBA00023125"/>
    </source>
</evidence>
<dbReference type="GO" id="GO:0000976">
    <property type="term" value="F:transcription cis-regulatory region binding"/>
    <property type="evidence" value="ECO:0007669"/>
    <property type="project" value="TreeGrafter"/>
</dbReference>